<dbReference type="GO" id="GO:0000902">
    <property type="term" value="P:cell morphogenesis"/>
    <property type="evidence" value="ECO:0007669"/>
    <property type="project" value="UniProtKB-UniRule"/>
</dbReference>
<feature type="domain" description="MobA-like NTP transferase" evidence="19">
    <location>
        <begin position="7"/>
        <end position="124"/>
    </location>
</feature>
<feature type="binding site" evidence="18">
    <location>
        <position position="24"/>
    </location>
    <ligand>
        <name>UDP-N-acetyl-alpha-D-glucosamine</name>
        <dbReference type="ChEBI" id="CHEBI:57705"/>
    </ligand>
</feature>
<comment type="pathway">
    <text evidence="18">Bacterial outer membrane biogenesis; LPS lipid A biosynthesis.</text>
</comment>
<dbReference type="Gene3D" id="3.90.550.10">
    <property type="entry name" value="Spore Coat Polysaccharide Biosynthesis Protein SpsA, Chain A"/>
    <property type="match status" value="1"/>
</dbReference>
<feature type="binding site" evidence="18">
    <location>
        <position position="366"/>
    </location>
    <ligand>
        <name>UDP-N-acetyl-alpha-D-glucosamine</name>
        <dbReference type="ChEBI" id="CHEBI:57705"/>
    </ligand>
</feature>
<dbReference type="InterPro" id="IPR050065">
    <property type="entry name" value="GlmU-like"/>
</dbReference>
<dbReference type="InterPro" id="IPR005882">
    <property type="entry name" value="Bifunctional_GlmU"/>
</dbReference>
<feature type="binding site" evidence="18">
    <location>
        <begin position="10"/>
        <end position="13"/>
    </location>
    <ligand>
        <name>UDP-N-acetyl-alpha-D-glucosamine</name>
        <dbReference type="ChEBI" id="CHEBI:57705"/>
    </ligand>
</feature>
<dbReference type="CDD" id="cd02540">
    <property type="entry name" value="GT2_GlmU_N_bac"/>
    <property type="match status" value="1"/>
</dbReference>
<dbReference type="Pfam" id="PF12804">
    <property type="entry name" value="NTP_transf_3"/>
    <property type="match status" value="1"/>
</dbReference>
<keyword evidence="12 18" id="KW-0511">Multifunctional enzyme</keyword>
<feature type="binding site" evidence="18">
    <location>
        <position position="333"/>
    </location>
    <ligand>
        <name>UDP-N-acetyl-alpha-D-glucosamine</name>
        <dbReference type="ChEBI" id="CHEBI:57705"/>
    </ligand>
</feature>
<keyword evidence="4 18" id="KW-0963">Cytoplasm</keyword>
<evidence type="ECO:0000256" key="11">
    <source>
        <dbReference type="ARBA" id="ARBA00022984"/>
    </source>
</evidence>
<comment type="catalytic activity">
    <reaction evidence="15 18">
        <text>alpha-D-glucosamine 1-phosphate + acetyl-CoA = N-acetyl-alpha-D-glucosamine 1-phosphate + CoA + H(+)</text>
        <dbReference type="Rhea" id="RHEA:13725"/>
        <dbReference type="ChEBI" id="CHEBI:15378"/>
        <dbReference type="ChEBI" id="CHEBI:57287"/>
        <dbReference type="ChEBI" id="CHEBI:57288"/>
        <dbReference type="ChEBI" id="CHEBI:57776"/>
        <dbReference type="ChEBI" id="CHEBI:58516"/>
        <dbReference type="EC" id="2.3.1.157"/>
    </reaction>
</comment>
<protein>
    <recommendedName>
        <fullName evidence="18">Bifunctional protein GlmU</fullName>
    </recommendedName>
    <domain>
        <recommendedName>
            <fullName evidence="18">UDP-N-acetylglucosamine pyrophosphorylase</fullName>
            <ecNumber evidence="18">2.7.7.23</ecNumber>
        </recommendedName>
        <alternativeName>
            <fullName evidence="18">N-acetylglucosamine-1-phosphate uridyltransferase</fullName>
        </alternativeName>
    </domain>
    <domain>
        <recommendedName>
            <fullName evidence="18">Glucosamine-1-phosphate N-acetyltransferase</fullName>
            <ecNumber evidence="18">2.3.1.157</ecNumber>
        </recommendedName>
    </domain>
</protein>
<feature type="region of interest" description="Pyrophosphorylase" evidence="18">
    <location>
        <begin position="1"/>
        <end position="229"/>
    </location>
</feature>
<dbReference type="NCBIfam" id="TIGR01173">
    <property type="entry name" value="glmU"/>
    <property type="match status" value="1"/>
</dbReference>
<evidence type="ECO:0000256" key="3">
    <source>
        <dbReference type="ARBA" id="ARBA00007947"/>
    </source>
</evidence>
<feature type="binding site" evidence="18">
    <location>
        <position position="227"/>
    </location>
    <ligand>
        <name>UDP-N-acetyl-alpha-D-glucosamine</name>
        <dbReference type="ChEBI" id="CHEBI:57705"/>
    </ligand>
</feature>
<feature type="binding site" evidence="18">
    <location>
        <begin position="80"/>
        <end position="81"/>
    </location>
    <ligand>
        <name>UDP-N-acetyl-alpha-D-glucosamine</name>
        <dbReference type="ChEBI" id="CHEBI:57705"/>
    </ligand>
</feature>
<keyword evidence="21" id="KW-1185">Reference proteome</keyword>
<dbReference type="OrthoDB" id="9775031at2"/>
<feature type="binding site" evidence="18">
    <location>
        <begin position="102"/>
        <end position="104"/>
    </location>
    <ligand>
        <name>UDP-N-acetyl-alpha-D-glucosamine</name>
        <dbReference type="ChEBI" id="CHEBI:57705"/>
    </ligand>
</feature>
<dbReference type="GO" id="GO:0009245">
    <property type="term" value="P:lipid A biosynthetic process"/>
    <property type="evidence" value="ECO:0007669"/>
    <property type="project" value="UniProtKB-UniRule"/>
</dbReference>
<comment type="cofactor">
    <cofactor evidence="18">
        <name>Mg(2+)</name>
        <dbReference type="ChEBI" id="CHEBI:18420"/>
    </cofactor>
    <text evidence="18">Binds 1 Mg(2+) ion per subunit.</text>
</comment>
<name>A0A2S0VQD0_9ALTE</name>
<evidence type="ECO:0000313" key="20">
    <source>
        <dbReference type="EMBL" id="AWB66423.1"/>
    </source>
</evidence>
<dbReference type="InterPro" id="IPR038009">
    <property type="entry name" value="GlmU_C_LbH"/>
</dbReference>
<dbReference type="CDD" id="cd03353">
    <property type="entry name" value="LbH_GlmU_C"/>
    <property type="match status" value="1"/>
</dbReference>
<keyword evidence="6 18" id="KW-0548">Nucleotidyltransferase</keyword>
<evidence type="ECO:0000259" key="19">
    <source>
        <dbReference type="Pfam" id="PF12804"/>
    </source>
</evidence>
<feature type="binding site" evidence="18">
    <location>
        <position position="351"/>
    </location>
    <ligand>
        <name>UDP-N-acetyl-alpha-D-glucosamine</name>
        <dbReference type="ChEBI" id="CHEBI:57705"/>
    </ligand>
</feature>
<dbReference type="SUPFAM" id="SSF51161">
    <property type="entry name" value="Trimeric LpxA-like enzymes"/>
    <property type="match status" value="1"/>
</dbReference>
<feature type="binding site" evidence="18">
    <location>
        <position position="405"/>
    </location>
    <ligand>
        <name>acetyl-CoA</name>
        <dbReference type="ChEBI" id="CHEBI:57288"/>
    </ligand>
</feature>
<feature type="binding site" evidence="18">
    <location>
        <begin position="386"/>
        <end position="387"/>
    </location>
    <ligand>
        <name>acetyl-CoA</name>
        <dbReference type="ChEBI" id="CHEBI:57288"/>
    </ligand>
</feature>
<evidence type="ECO:0000256" key="7">
    <source>
        <dbReference type="ARBA" id="ARBA00022723"/>
    </source>
</evidence>
<feature type="binding site" evidence="18">
    <location>
        <position position="75"/>
    </location>
    <ligand>
        <name>UDP-N-acetyl-alpha-D-glucosamine</name>
        <dbReference type="ChEBI" id="CHEBI:57705"/>
    </ligand>
</feature>
<evidence type="ECO:0000256" key="2">
    <source>
        <dbReference type="ARBA" id="ARBA00007707"/>
    </source>
</evidence>
<comment type="similarity">
    <text evidence="3 18">In the N-terminal section; belongs to the N-acetylglucosamine-1-phosphate uridyltransferase family.</text>
</comment>
<evidence type="ECO:0000256" key="9">
    <source>
        <dbReference type="ARBA" id="ARBA00022842"/>
    </source>
</evidence>
<reference evidence="20 21" key="1">
    <citation type="submission" date="2018-01" db="EMBL/GenBank/DDBJ databases">
        <title>Genome sequence of a Cantenovulum-like bacteria.</title>
        <authorList>
            <person name="Tan W.R."/>
            <person name="Lau N.-S."/>
            <person name="Go F."/>
            <person name="Amirul A.-A.A."/>
        </authorList>
    </citation>
    <scope>NUCLEOTIDE SEQUENCE [LARGE SCALE GENOMIC DNA]</scope>
    <source>
        <strain evidence="20 21">CCB-QB4</strain>
    </source>
</reference>
<dbReference type="GO" id="GO:0016020">
    <property type="term" value="C:membrane"/>
    <property type="evidence" value="ECO:0007669"/>
    <property type="project" value="GOC"/>
</dbReference>
<dbReference type="KEGG" id="cate:C2869_08270"/>
<dbReference type="Gene3D" id="2.160.10.10">
    <property type="entry name" value="Hexapeptide repeat proteins"/>
    <property type="match status" value="1"/>
</dbReference>
<evidence type="ECO:0000256" key="16">
    <source>
        <dbReference type="ARBA" id="ARBA00048493"/>
    </source>
</evidence>
<feature type="binding site" evidence="18">
    <location>
        <position position="377"/>
    </location>
    <ligand>
        <name>UDP-N-acetyl-alpha-D-glucosamine</name>
        <dbReference type="ChEBI" id="CHEBI:57705"/>
    </ligand>
</feature>
<dbReference type="Pfam" id="PF14602">
    <property type="entry name" value="Hexapep_2"/>
    <property type="match status" value="1"/>
</dbReference>
<dbReference type="GO" id="GO:0009252">
    <property type="term" value="P:peptidoglycan biosynthetic process"/>
    <property type="evidence" value="ECO:0007669"/>
    <property type="project" value="UniProtKB-UniRule"/>
</dbReference>
<evidence type="ECO:0000256" key="14">
    <source>
        <dbReference type="ARBA" id="ARBA00023316"/>
    </source>
</evidence>
<feature type="binding site" evidence="18">
    <location>
        <position position="154"/>
    </location>
    <ligand>
        <name>UDP-N-acetyl-alpha-D-glucosamine</name>
        <dbReference type="ChEBI" id="CHEBI:57705"/>
    </ligand>
</feature>
<dbReference type="GO" id="GO:0005737">
    <property type="term" value="C:cytoplasm"/>
    <property type="evidence" value="ECO:0007669"/>
    <property type="project" value="UniProtKB-SubCell"/>
</dbReference>
<accession>A0A2S0VQD0</accession>
<evidence type="ECO:0000256" key="6">
    <source>
        <dbReference type="ARBA" id="ARBA00022695"/>
    </source>
</evidence>
<dbReference type="EC" id="2.7.7.23" evidence="18"/>
<dbReference type="EMBL" id="CP026604">
    <property type="protein sequence ID" value="AWB66423.1"/>
    <property type="molecule type" value="Genomic_DNA"/>
</dbReference>
<keyword evidence="14 18" id="KW-0961">Cell wall biogenesis/degradation</keyword>
<dbReference type="SUPFAM" id="SSF53448">
    <property type="entry name" value="Nucleotide-diphospho-sugar transferases"/>
    <property type="match status" value="1"/>
</dbReference>
<feature type="binding site" evidence="18">
    <location>
        <position position="139"/>
    </location>
    <ligand>
        <name>UDP-N-acetyl-alpha-D-glucosamine</name>
        <dbReference type="ChEBI" id="CHEBI:57705"/>
    </ligand>
</feature>
<dbReference type="Proteomes" id="UP000244441">
    <property type="component" value="Chromosome"/>
</dbReference>
<comment type="pathway">
    <text evidence="18">Nucleotide-sugar biosynthesis; UDP-N-acetyl-alpha-D-glucosamine biosynthesis; UDP-N-acetyl-alpha-D-glucosamine from N-acetyl-alpha-D-glucosamine 1-phosphate: step 1/1.</text>
</comment>
<keyword evidence="10 18" id="KW-0133">Cell shape</keyword>
<dbReference type="InterPro" id="IPR025877">
    <property type="entry name" value="MobA-like_NTP_Trfase"/>
</dbReference>
<evidence type="ECO:0000256" key="4">
    <source>
        <dbReference type="ARBA" id="ARBA00022490"/>
    </source>
</evidence>
<feature type="region of interest" description="N-acetyltransferase" evidence="18">
    <location>
        <begin position="251"/>
        <end position="456"/>
    </location>
</feature>
<dbReference type="GO" id="GO:0008360">
    <property type="term" value="P:regulation of cell shape"/>
    <property type="evidence" value="ECO:0007669"/>
    <property type="project" value="UniProtKB-KW"/>
</dbReference>
<proteinExistence type="inferred from homology"/>
<dbReference type="GO" id="GO:0071555">
    <property type="term" value="P:cell wall organization"/>
    <property type="evidence" value="ECO:0007669"/>
    <property type="project" value="UniProtKB-KW"/>
</dbReference>
<keyword evidence="9 18" id="KW-0460">Magnesium</keyword>
<dbReference type="GO" id="GO:0019134">
    <property type="term" value="F:glucosamine-1-phosphate N-acetyltransferase activity"/>
    <property type="evidence" value="ECO:0007669"/>
    <property type="project" value="UniProtKB-UniRule"/>
</dbReference>
<dbReference type="InterPro" id="IPR029044">
    <property type="entry name" value="Nucleotide-diphossugar_trans"/>
</dbReference>
<comment type="catalytic activity">
    <reaction evidence="16 18">
        <text>N-acetyl-alpha-D-glucosamine 1-phosphate + UTP + H(+) = UDP-N-acetyl-alpha-D-glucosamine + diphosphate</text>
        <dbReference type="Rhea" id="RHEA:13509"/>
        <dbReference type="ChEBI" id="CHEBI:15378"/>
        <dbReference type="ChEBI" id="CHEBI:33019"/>
        <dbReference type="ChEBI" id="CHEBI:46398"/>
        <dbReference type="ChEBI" id="CHEBI:57705"/>
        <dbReference type="ChEBI" id="CHEBI:57776"/>
        <dbReference type="EC" id="2.7.7.23"/>
    </reaction>
</comment>
<dbReference type="GO" id="GO:0000287">
    <property type="term" value="F:magnesium ion binding"/>
    <property type="evidence" value="ECO:0007669"/>
    <property type="project" value="UniProtKB-UniRule"/>
</dbReference>
<comment type="subcellular location">
    <subcellularLocation>
        <location evidence="1 18">Cytoplasm</location>
    </subcellularLocation>
</comment>
<dbReference type="AlphaFoldDB" id="A0A2S0VQD0"/>
<keyword evidence="11 18" id="KW-0573">Peptidoglycan synthesis</keyword>
<feature type="binding site" evidence="18">
    <location>
        <position position="380"/>
    </location>
    <ligand>
        <name>acetyl-CoA</name>
        <dbReference type="ChEBI" id="CHEBI:57288"/>
    </ligand>
</feature>
<evidence type="ECO:0000313" key="21">
    <source>
        <dbReference type="Proteomes" id="UP000244441"/>
    </source>
</evidence>
<dbReference type="InterPro" id="IPR018357">
    <property type="entry name" value="Hexapep_transf_CS"/>
</dbReference>
<dbReference type="HAMAP" id="MF_01631">
    <property type="entry name" value="GlmU"/>
    <property type="match status" value="1"/>
</dbReference>
<evidence type="ECO:0000256" key="15">
    <source>
        <dbReference type="ARBA" id="ARBA00048247"/>
    </source>
</evidence>
<evidence type="ECO:0000256" key="17">
    <source>
        <dbReference type="ARBA" id="ARBA00049628"/>
    </source>
</evidence>
<evidence type="ECO:0000256" key="1">
    <source>
        <dbReference type="ARBA" id="ARBA00004496"/>
    </source>
</evidence>
<evidence type="ECO:0000256" key="18">
    <source>
        <dbReference type="HAMAP-Rule" id="MF_01631"/>
    </source>
</evidence>
<evidence type="ECO:0000256" key="13">
    <source>
        <dbReference type="ARBA" id="ARBA00023315"/>
    </source>
</evidence>
<feature type="region of interest" description="Linker" evidence="18">
    <location>
        <begin position="230"/>
        <end position="250"/>
    </location>
</feature>
<dbReference type="UniPathway" id="UPA00113">
    <property type="reaction ID" value="UER00532"/>
</dbReference>
<evidence type="ECO:0000256" key="12">
    <source>
        <dbReference type="ARBA" id="ARBA00023268"/>
    </source>
</evidence>
<gene>
    <name evidence="18 20" type="primary">glmU</name>
    <name evidence="20" type="ORF">C2869_08270</name>
</gene>
<evidence type="ECO:0000256" key="5">
    <source>
        <dbReference type="ARBA" id="ARBA00022679"/>
    </source>
</evidence>
<dbReference type="GO" id="GO:0003977">
    <property type="term" value="F:UDP-N-acetylglucosamine diphosphorylase activity"/>
    <property type="evidence" value="ECO:0007669"/>
    <property type="project" value="UniProtKB-UniRule"/>
</dbReference>
<feature type="binding site" evidence="18">
    <location>
        <position position="169"/>
    </location>
    <ligand>
        <name>UDP-N-acetyl-alpha-D-glucosamine</name>
        <dbReference type="ChEBI" id="CHEBI:57705"/>
    </ligand>
</feature>
<evidence type="ECO:0000256" key="10">
    <source>
        <dbReference type="ARBA" id="ARBA00022960"/>
    </source>
</evidence>
<dbReference type="PROSITE" id="PS00101">
    <property type="entry name" value="HEXAPEP_TRANSFERASES"/>
    <property type="match status" value="1"/>
</dbReference>
<keyword evidence="13 18" id="KW-0012">Acyltransferase</keyword>
<dbReference type="EC" id="2.3.1.157" evidence="18"/>
<feature type="active site" description="Proton acceptor" evidence="18">
    <location>
        <position position="363"/>
    </location>
</feature>
<keyword evidence="8 18" id="KW-0677">Repeat</keyword>
<organism evidence="20 21">
    <name type="scientific">Saccharobesus litoralis</name>
    <dbReference type="NCBI Taxonomy" id="2172099"/>
    <lineage>
        <taxon>Bacteria</taxon>
        <taxon>Pseudomonadati</taxon>
        <taxon>Pseudomonadota</taxon>
        <taxon>Gammaproteobacteria</taxon>
        <taxon>Alteromonadales</taxon>
        <taxon>Alteromonadaceae</taxon>
        <taxon>Saccharobesus</taxon>
    </lineage>
</organism>
<dbReference type="InterPro" id="IPR001451">
    <property type="entry name" value="Hexapep"/>
</dbReference>
<comment type="function">
    <text evidence="17 18">Catalyzes the last two sequential reactions in the de novo biosynthetic pathway for UDP-N-acetylglucosamine (UDP-GlcNAc). The C-terminal domain catalyzes the transfer of acetyl group from acetyl coenzyme A to glucosamine-1-phosphate (GlcN-1-P) to produce N-acetylglucosamine-1-phosphate (GlcNAc-1-P), which is converted into UDP-GlcNAc by the transfer of uridine 5-monophosphate (from uridine 5-triphosphate), a reaction catalyzed by the N-terminal domain.</text>
</comment>
<dbReference type="UniPathway" id="UPA00973"/>
<dbReference type="GO" id="GO:0006048">
    <property type="term" value="P:UDP-N-acetylglucosamine biosynthetic process"/>
    <property type="evidence" value="ECO:0007669"/>
    <property type="project" value="UniProtKB-UniPathway"/>
</dbReference>
<dbReference type="RefSeq" id="WP_108602486.1">
    <property type="nucleotide sequence ID" value="NZ_CP026604.1"/>
</dbReference>
<feature type="binding site" evidence="18">
    <location>
        <position position="423"/>
    </location>
    <ligand>
        <name>acetyl-CoA</name>
        <dbReference type="ChEBI" id="CHEBI:57288"/>
    </ligand>
</feature>
<feature type="binding site" evidence="18">
    <location>
        <position position="440"/>
    </location>
    <ligand>
        <name>acetyl-CoA</name>
        <dbReference type="ChEBI" id="CHEBI:57288"/>
    </ligand>
</feature>
<feature type="binding site" evidence="18">
    <location>
        <position position="227"/>
    </location>
    <ligand>
        <name>Mg(2+)</name>
        <dbReference type="ChEBI" id="CHEBI:18420"/>
    </ligand>
</feature>
<comment type="subunit">
    <text evidence="18">Homotrimer.</text>
</comment>
<sequence>MSQNLSAVILAAGKGTRMKSNLPKVLHKIGHKPMVKHVIDAAQSLGCQNLQLIYGHGGDKLQAALANEAVNWVEQAEQLGTGHAVQQVTPFLNDNEVALILYGDVPLIKSETLKQLVEVTPNDGIGLLTVCLDNPFGYGRIVRDADNKVTAIVEQKDASAEQLAIQEVNTGIMAVPAKQLKAWLANLNNDNAQGEYYLTDIIGMAASEGKTIATVIAQDPNEVEGVNNRMQQATLERVYQLEQANALMVEGVTLRDPSRLDVRGTVNVGKDVVLDVNVILEGHVELADNVIIESNCVLRNVKVGAGTVIHANSHLEDVELGEQNDIGPYARLRPGTKLADKCKVGNFVEIKKSTLGVGSKANHLTYLGDATVGDNTNIGAGTITCNYDGVNKSQTIIGNNAFIGSNTALVAPVEVGDDATVGAGAVITNRVAESELAVARAKQRNIKGWQRPTKKS</sequence>
<comment type="pathway">
    <text evidence="18">Nucleotide-sugar biosynthesis; UDP-N-acetyl-alpha-D-glucosamine biosynthesis; N-acetyl-alpha-D-glucosamine 1-phosphate from alpha-D-glucosamine 6-phosphate (route II): step 2/2.</text>
</comment>
<comment type="similarity">
    <text evidence="2 18">In the C-terminal section; belongs to the transferase hexapeptide repeat family.</text>
</comment>
<dbReference type="PANTHER" id="PTHR43584">
    <property type="entry name" value="NUCLEOTIDYL TRANSFERASE"/>
    <property type="match status" value="1"/>
</dbReference>
<evidence type="ECO:0000256" key="8">
    <source>
        <dbReference type="ARBA" id="ARBA00022737"/>
    </source>
</evidence>
<dbReference type="PANTHER" id="PTHR43584:SF3">
    <property type="entry name" value="BIFUNCTIONAL PROTEIN GLMU"/>
    <property type="match status" value="1"/>
</dbReference>
<keyword evidence="7 18" id="KW-0479">Metal-binding</keyword>
<feature type="binding site" evidence="18">
    <location>
        <position position="104"/>
    </location>
    <ligand>
        <name>Mg(2+)</name>
        <dbReference type="ChEBI" id="CHEBI:18420"/>
    </ligand>
</feature>
<keyword evidence="5 18" id="KW-0808">Transferase</keyword>
<dbReference type="InterPro" id="IPR011004">
    <property type="entry name" value="Trimer_LpxA-like_sf"/>
</dbReference>